<evidence type="ECO:0000313" key="1">
    <source>
        <dbReference type="EMBL" id="KAJ8123309.1"/>
    </source>
</evidence>
<protein>
    <submittedName>
        <fullName evidence="1">Uncharacterized protein</fullName>
    </submittedName>
</protein>
<dbReference type="EMBL" id="JAPESX010000099">
    <property type="protein sequence ID" value="KAJ8123309.1"/>
    <property type="molecule type" value="Genomic_DNA"/>
</dbReference>
<gene>
    <name evidence="1" type="ORF">ONZ43_g713</name>
</gene>
<accession>A0ACC2J7I6</accession>
<keyword evidence="2" id="KW-1185">Reference proteome</keyword>
<proteinExistence type="predicted"/>
<name>A0ACC2J7I6_9PEZI</name>
<sequence length="231" mass="25274">MLSFRGRANRRSGGSSESHASLPTATTSSLFDRKPFHTSGYKNSLRGRLKDLKKNIARKGIPKQNKNNMPYMHGPWYDVKSNDDLLCLAPADAQHVELGGQTWPAIRRNLGSMAPSLWVNRDSVDSSRSPEEASRQASCRDLKPSFEASHRGGRRWATMVTRVHPIGIASRRSTSHARHSSFSTISEAASRQDCEPAPQLPMGSQGSSLPGVHKQCPSNDCAAAIAPQESK</sequence>
<reference evidence="1" key="1">
    <citation type="submission" date="2022-11" db="EMBL/GenBank/DDBJ databases">
        <title>Genome Sequence of Nemania bipapillata.</title>
        <authorList>
            <person name="Buettner E."/>
        </authorList>
    </citation>
    <scope>NUCLEOTIDE SEQUENCE</scope>
    <source>
        <strain evidence="1">CP14</strain>
    </source>
</reference>
<evidence type="ECO:0000313" key="2">
    <source>
        <dbReference type="Proteomes" id="UP001153334"/>
    </source>
</evidence>
<organism evidence="1 2">
    <name type="scientific">Nemania bipapillata</name>
    <dbReference type="NCBI Taxonomy" id="110536"/>
    <lineage>
        <taxon>Eukaryota</taxon>
        <taxon>Fungi</taxon>
        <taxon>Dikarya</taxon>
        <taxon>Ascomycota</taxon>
        <taxon>Pezizomycotina</taxon>
        <taxon>Sordariomycetes</taxon>
        <taxon>Xylariomycetidae</taxon>
        <taxon>Xylariales</taxon>
        <taxon>Xylariaceae</taxon>
        <taxon>Nemania</taxon>
    </lineage>
</organism>
<comment type="caution">
    <text evidence="1">The sequence shown here is derived from an EMBL/GenBank/DDBJ whole genome shotgun (WGS) entry which is preliminary data.</text>
</comment>
<dbReference type="Proteomes" id="UP001153334">
    <property type="component" value="Unassembled WGS sequence"/>
</dbReference>